<evidence type="ECO:0000256" key="6">
    <source>
        <dbReference type="ARBA" id="ARBA00023136"/>
    </source>
</evidence>
<evidence type="ECO:0000256" key="7">
    <source>
        <dbReference type="RuleBase" id="RU363032"/>
    </source>
</evidence>
<keyword evidence="4 7" id="KW-0812">Transmembrane</keyword>
<dbReference type="EMBL" id="AP025523">
    <property type="protein sequence ID" value="BDE07574.1"/>
    <property type="molecule type" value="Genomic_DNA"/>
</dbReference>
<dbReference type="RefSeq" id="WP_317997558.1">
    <property type="nucleotide sequence ID" value="NZ_AP025523.1"/>
</dbReference>
<gene>
    <name evidence="9" type="ORF">WPS_28500</name>
</gene>
<organism evidence="9 10">
    <name type="scientific">Vulcanimicrobium alpinum</name>
    <dbReference type="NCBI Taxonomy" id="3016050"/>
    <lineage>
        <taxon>Bacteria</taxon>
        <taxon>Bacillati</taxon>
        <taxon>Vulcanimicrobiota</taxon>
        <taxon>Vulcanimicrobiia</taxon>
        <taxon>Vulcanimicrobiales</taxon>
        <taxon>Vulcanimicrobiaceae</taxon>
        <taxon>Vulcanimicrobium</taxon>
    </lineage>
</organism>
<feature type="transmembrane region" description="Helical" evidence="7">
    <location>
        <begin position="164"/>
        <end position="184"/>
    </location>
</feature>
<dbReference type="PANTHER" id="PTHR43005:SF1">
    <property type="entry name" value="SPERMIDINE_PUTRESCINE TRANSPORT SYSTEM PERMEASE PROTEIN"/>
    <property type="match status" value="1"/>
</dbReference>
<keyword evidence="3" id="KW-1003">Cell membrane</keyword>
<reference evidence="9 10" key="1">
    <citation type="journal article" date="2022" name="ISME Commun">
        <title>Vulcanimicrobium alpinus gen. nov. sp. nov., the first cultivated representative of the candidate phylum 'Eremiobacterota', is a metabolically versatile aerobic anoxygenic phototroph.</title>
        <authorList>
            <person name="Yabe S."/>
            <person name="Muto K."/>
            <person name="Abe K."/>
            <person name="Yokota A."/>
            <person name="Staudigel H."/>
            <person name="Tebo B.M."/>
        </authorList>
    </citation>
    <scope>NUCLEOTIDE SEQUENCE [LARGE SCALE GENOMIC DNA]</scope>
    <source>
        <strain evidence="9 10">WC8-2</strain>
    </source>
</reference>
<evidence type="ECO:0000259" key="8">
    <source>
        <dbReference type="PROSITE" id="PS50928"/>
    </source>
</evidence>
<dbReference type="GO" id="GO:0055085">
    <property type="term" value="P:transmembrane transport"/>
    <property type="evidence" value="ECO:0007669"/>
    <property type="project" value="InterPro"/>
</dbReference>
<evidence type="ECO:0000256" key="1">
    <source>
        <dbReference type="ARBA" id="ARBA00004651"/>
    </source>
</evidence>
<feature type="domain" description="ABC transmembrane type-1" evidence="8">
    <location>
        <begin position="74"/>
        <end position="290"/>
    </location>
</feature>
<evidence type="ECO:0000313" key="10">
    <source>
        <dbReference type="Proteomes" id="UP001317532"/>
    </source>
</evidence>
<dbReference type="InterPro" id="IPR035906">
    <property type="entry name" value="MetI-like_sf"/>
</dbReference>
<evidence type="ECO:0000256" key="4">
    <source>
        <dbReference type="ARBA" id="ARBA00022692"/>
    </source>
</evidence>
<evidence type="ECO:0000256" key="5">
    <source>
        <dbReference type="ARBA" id="ARBA00022989"/>
    </source>
</evidence>
<dbReference type="CDD" id="cd06261">
    <property type="entry name" value="TM_PBP2"/>
    <property type="match status" value="1"/>
</dbReference>
<dbReference type="Gene3D" id="1.10.3720.10">
    <property type="entry name" value="MetI-like"/>
    <property type="match status" value="1"/>
</dbReference>
<evidence type="ECO:0000256" key="3">
    <source>
        <dbReference type="ARBA" id="ARBA00022475"/>
    </source>
</evidence>
<comment type="subcellular location">
    <subcellularLocation>
        <location evidence="1 7">Cell membrane</location>
        <topology evidence="1 7">Multi-pass membrane protein</topology>
    </subcellularLocation>
</comment>
<proteinExistence type="inferred from homology"/>
<accession>A0AAN2CAP3</accession>
<dbReference type="InterPro" id="IPR000515">
    <property type="entry name" value="MetI-like"/>
</dbReference>
<dbReference type="SUPFAM" id="SSF161098">
    <property type="entry name" value="MetI-like"/>
    <property type="match status" value="1"/>
</dbReference>
<name>A0AAN2CAP3_UNVUL</name>
<dbReference type="Proteomes" id="UP001317532">
    <property type="component" value="Chromosome"/>
</dbReference>
<keyword evidence="10" id="KW-1185">Reference proteome</keyword>
<feature type="transmembrane region" description="Helical" evidence="7">
    <location>
        <begin position="215"/>
        <end position="239"/>
    </location>
</feature>
<feature type="transmembrane region" description="Helical" evidence="7">
    <location>
        <begin position="79"/>
        <end position="99"/>
    </location>
</feature>
<comment type="similarity">
    <text evidence="7">Belongs to the binding-protein-dependent transport system permease family.</text>
</comment>
<keyword evidence="5 7" id="KW-1133">Transmembrane helix</keyword>
<feature type="transmembrane region" description="Helical" evidence="7">
    <location>
        <begin position="111"/>
        <end position="131"/>
    </location>
</feature>
<sequence>MQRSPLLARLDSPRVLGYVLIAPAAIILIGLLAYPLLLGVWLSLTSATLGNPGTFVGLQNYATIFADPTFRGAAFYSGFYTFFAEAGKLVLGLALALILNRPFRGQRAARALMLLPWVAPTVLSALAWLWLLDPQFSALSWLLIRLHLIKSNIDFLGHAWNARWALIVVNIWRGLPYFAIGYLAGLQSISKDLYEAAAIDGASGWQAFRRITWPLLMPITTILVAFSSIFTLTDFQLIWTITRGGPTDATQVFTTLAYQRAITGGQLGEGAAIAVSPIVLMVILAFFVVRSVRER</sequence>
<protein>
    <submittedName>
        <fullName evidence="9">ABC transporter permease</fullName>
    </submittedName>
</protein>
<dbReference type="KEGG" id="vab:WPS_28500"/>
<feature type="transmembrane region" description="Helical" evidence="7">
    <location>
        <begin position="15"/>
        <end position="42"/>
    </location>
</feature>
<evidence type="ECO:0000256" key="2">
    <source>
        <dbReference type="ARBA" id="ARBA00022448"/>
    </source>
</evidence>
<dbReference type="Pfam" id="PF00528">
    <property type="entry name" value="BPD_transp_1"/>
    <property type="match status" value="1"/>
</dbReference>
<dbReference type="PANTHER" id="PTHR43005">
    <property type="entry name" value="BLR7065 PROTEIN"/>
    <property type="match status" value="1"/>
</dbReference>
<dbReference type="GO" id="GO:0005886">
    <property type="term" value="C:plasma membrane"/>
    <property type="evidence" value="ECO:0007669"/>
    <property type="project" value="UniProtKB-SubCell"/>
</dbReference>
<keyword evidence="6 7" id="KW-0472">Membrane</keyword>
<feature type="transmembrane region" description="Helical" evidence="7">
    <location>
        <begin position="270"/>
        <end position="289"/>
    </location>
</feature>
<dbReference type="AlphaFoldDB" id="A0AAN2CAP3"/>
<evidence type="ECO:0000313" key="9">
    <source>
        <dbReference type="EMBL" id="BDE07574.1"/>
    </source>
</evidence>
<dbReference type="PROSITE" id="PS50928">
    <property type="entry name" value="ABC_TM1"/>
    <property type="match status" value="1"/>
</dbReference>
<keyword evidence="2 7" id="KW-0813">Transport</keyword>